<dbReference type="InterPro" id="IPR036513">
    <property type="entry name" value="STAS_dom_sf"/>
</dbReference>
<evidence type="ECO:0000256" key="2">
    <source>
        <dbReference type="ARBA" id="ARBA00022692"/>
    </source>
</evidence>
<dbReference type="EMBL" id="BNAT01000016">
    <property type="protein sequence ID" value="GHE30705.1"/>
    <property type="molecule type" value="Genomic_DNA"/>
</dbReference>
<keyword evidence="8" id="KW-1185">Reference proteome</keyword>
<feature type="domain" description="STAS" evidence="6">
    <location>
        <begin position="448"/>
        <end position="566"/>
    </location>
</feature>
<dbReference type="InterPro" id="IPR011547">
    <property type="entry name" value="SLC26A/SulP_dom"/>
</dbReference>
<dbReference type="PANTHER" id="PTHR11814">
    <property type="entry name" value="SULFATE TRANSPORTER"/>
    <property type="match status" value="1"/>
</dbReference>
<name>A0A919DCL8_9ACTN</name>
<dbReference type="Proteomes" id="UP000603227">
    <property type="component" value="Unassembled WGS sequence"/>
</dbReference>
<dbReference type="CDD" id="cd07042">
    <property type="entry name" value="STAS_SulP_like_sulfate_transporter"/>
    <property type="match status" value="1"/>
</dbReference>
<comment type="caution">
    <text evidence="7">The sequence shown here is derived from an EMBL/GenBank/DDBJ whole genome shotgun (WGS) entry which is preliminary data.</text>
</comment>
<dbReference type="Pfam" id="PF01740">
    <property type="entry name" value="STAS"/>
    <property type="match status" value="1"/>
</dbReference>
<dbReference type="Pfam" id="PF00916">
    <property type="entry name" value="Sulfate_transp"/>
    <property type="match status" value="1"/>
</dbReference>
<reference evidence="7" key="1">
    <citation type="journal article" date="2014" name="Int. J. Syst. Evol. Microbiol.">
        <title>Complete genome sequence of Corynebacterium casei LMG S-19264T (=DSM 44701T), isolated from a smear-ripened cheese.</title>
        <authorList>
            <consortium name="US DOE Joint Genome Institute (JGI-PGF)"/>
            <person name="Walter F."/>
            <person name="Albersmeier A."/>
            <person name="Kalinowski J."/>
            <person name="Ruckert C."/>
        </authorList>
    </citation>
    <scope>NUCLEOTIDE SEQUENCE</scope>
    <source>
        <strain evidence="7">CGMCC 4.7403</strain>
    </source>
</reference>
<evidence type="ECO:0000256" key="3">
    <source>
        <dbReference type="ARBA" id="ARBA00022989"/>
    </source>
</evidence>
<gene>
    <name evidence="7" type="ORF">GCM10017771_47000</name>
</gene>
<keyword evidence="2 5" id="KW-0812">Transmembrane</keyword>
<dbReference type="InterPro" id="IPR002645">
    <property type="entry name" value="STAS_dom"/>
</dbReference>
<feature type="transmembrane region" description="Helical" evidence="5">
    <location>
        <begin position="362"/>
        <end position="381"/>
    </location>
</feature>
<feature type="transmembrane region" description="Helical" evidence="5">
    <location>
        <begin position="108"/>
        <end position="130"/>
    </location>
</feature>
<feature type="transmembrane region" description="Helical" evidence="5">
    <location>
        <begin position="60"/>
        <end position="77"/>
    </location>
</feature>
<evidence type="ECO:0000256" key="5">
    <source>
        <dbReference type="SAM" id="Phobius"/>
    </source>
</evidence>
<evidence type="ECO:0000259" key="6">
    <source>
        <dbReference type="PROSITE" id="PS50801"/>
    </source>
</evidence>
<dbReference type="AlphaFoldDB" id="A0A919DCL8"/>
<dbReference type="GO" id="GO:0016020">
    <property type="term" value="C:membrane"/>
    <property type="evidence" value="ECO:0007669"/>
    <property type="project" value="UniProtKB-SubCell"/>
</dbReference>
<feature type="transmembrane region" description="Helical" evidence="5">
    <location>
        <begin position="212"/>
        <end position="229"/>
    </location>
</feature>
<reference evidence="7" key="2">
    <citation type="submission" date="2020-09" db="EMBL/GenBank/DDBJ databases">
        <authorList>
            <person name="Sun Q."/>
            <person name="Zhou Y."/>
        </authorList>
    </citation>
    <scope>NUCLEOTIDE SEQUENCE</scope>
    <source>
        <strain evidence="7">CGMCC 4.7403</strain>
    </source>
</reference>
<dbReference type="InterPro" id="IPR001902">
    <property type="entry name" value="SLC26A/SulP_fam"/>
</dbReference>
<evidence type="ECO:0000313" key="8">
    <source>
        <dbReference type="Proteomes" id="UP000603227"/>
    </source>
</evidence>
<accession>A0A919DCL8</accession>
<organism evidence="7 8">
    <name type="scientific">Streptomyces capitiformicae</name>
    <dbReference type="NCBI Taxonomy" id="2014920"/>
    <lineage>
        <taxon>Bacteria</taxon>
        <taxon>Bacillati</taxon>
        <taxon>Actinomycetota</taxon>
        <taxon>Actinomycetes</taxon>
        <taxon>Kitasatosporales</taxon>
        <taxon>Streptomycetaceae</taxon>
        <taxon>Streptomyces</taxon>
    </lineage>
</organism>
<feature type="transmembrane region" description="Helical" evidence="5">
    <location>
        <begin position="142"/>
        <end position="160"/>
    </location>
</feature>
<evidence type="ECO:0000256" key="1">
    <source>
        <dbReference type="ARBA" id="ARBA00004141"/>
    </source>
</evidence>
<dbReference type="Gene3D" id="3.30.750.24">
    <property type="entry name" value="STAS domain"/>
    <property type="match status" value="1"/>
</dbReference>
<dbReference type="SUPFAM" id="SSF52091">
    <property type="entry name" value="SpoIIaa-like"/>
    <property type="match status" value="1"/>
</dbReference>
<evidence type="ECO:0000256" key="4">
    <source>
        <dbReference type="ARBA" id="ARBA00023136"/>
    </source>
</evidence>
<feature type="transmembrane region" description="Helical" evidence="5">
    <location>
        <begin position="187"/>
        <end position="205"/>
    </location>
</feature>
<feature type="transmembrane region" description="Helical" evidence="5">
    <location>
        <begin position="393"/>
        <end position="420"/>
    </location>
</feature>
<comment type="subcellular location">
    <subcellularLocation>
        <location evidence="1">Membrane</location>
        <topology evidence="1">Multi-pass membrane protein</topology>
    </subcellularLocation>
</comment>
<dbReference type="RefSeq" id="WP_189784411.1">
    <property type="nucleotide sequence ID" value="NZ_BNAT01000016.1"/>
</dbReference>
<feature type="transmembrane region" description="Helical" evidence="5">
    <location>
        <begin position="336"/>
        <end position="356"/>
    </location>
</feature>
<keyword evidence="4 5" id="KW-0472">Membrane</keyword>
<proteinExistence type="predicted"/>
<dbReference type="NCBIfam" id="TIGR00815">
    <property type="entry name" value="sulP"/>
    <property type="match status" value="1"/>
</dbReference>
<evidence type="ECO:0000313" key="7">
    <source>
        <dbReference type="EMBL" id="GHE30705.1"/>
    </source>
</evidence>
<keyword evidence="3 5" id="KW-1133">Transmembrane helix</keyword>
<dbReference type="GO" id="GO:0055085">
    <property type="term" value="P:transmembrane transport"/>
    <property type="evidence" value="ECO:0007669"/>
    <property type="project" value="InterPro"/>
</dbReference>
<feature type="transmembrane region" description="Helical" evidence="5">
    <location>
        <begin position="261"/>
        <end position="283"/>
    </location>
</feature>
<sequence>MARGSGESTPVWRRLTPGLAMLLGYRRSWLRGDLIAGATVAAYLVPQVMAYAVVAGLPPVVGLWAMLPALALYPLLGSSRLLSVGPESTAALMTAAVIGPLAKGDAQRYATLAAVLAIAVALLCLLAWAVRLGFVADLLSRPVLIGYLAGLALIMIMDQLPKLAGVETSGEDFFPKLWSFVRHLGDAHWPTVVLSVIAIAFVFAVPRLSRMLPGPLLAVVLGTVAVVTLDLDDRHGIDVIGEIPSGLPGLTVPDLSELPSLLLPALGVLLVSYTDVVLTARAFTVHEDKGPRLDPNQEFLALGAANLGAGVLHGMPVSSSASRTALASTAGARSQAYTLVSGVAVLAVLLFLGSLLTRTPSAVLGAIVVYAAVHMVDLAGFRRLASFRRREALLAVGCLAGVLAWGILYGVLVAVGLSVAELLTRVARPHDAVEGLVPGVAGMHDVDDYAEARTIPGLLVYRYDSPLFFANAEDFRRRSLASVDEQEEHGETVRWFLLNTEANVEVDITALDALDELRRELNRRGIVFALARVKQDLWDELRAYGLAESVGSDRIFPTLPTAVAGYQQWCREH</sequence>
<protein>
    <submittedName>
        <fullName evidence="7">Sodium-independent anion transporter</fullName>
    </submittedName>
</protein>
<dbReference type="PROSITE" id="PS50801">
    <property type="entry name" value="STAS"/>
    <property type="match status" value="1"/>
</dbReference>